<gene>
    <name evidence="1" type="ORF">S01H1_64591</name>
</gene>
<dbReference type="InterPro" id="IPR036439">
    <property type="entry name" value="Dockerin_dom_sf"/>
</dbReference>
<accession>X0Y0D9</accession>
<dbReference type="Pfam" id="PF00404">
    <property type="entry name" value="Dockerin_1"/>
    <property type="match status" value="1"/>
</dbReference>
<dbReference type="PROSITE" id="PS00018">
    <property type="entry name" value="EF_HAND_1"/>
    <property type="match status" value="1"/>
</dbReference>
<organism evidence="1">
    <name type="scientific">marine sediment metagenome</name>
    <dbReference type="NCBI Taxonomy" id="412755"/>
    <lineage>
        <taxon>unclassified sequences</taxon>
        <taxon>metagenomes</taxon>
        <taxon>ecological metagenomes</taxon>
    </lineage>
</organism>
<dbReference type="Gene3D" id="2.130.10.130">
    <property type="entry name" value="Integrin alpha, N-terminal"/>
    <property type="match status" value="1"/>
</dbReference>
<name>X0Y0D9_9ZZZZ</name>
<evidence type="ECO:0008006" key="2">
    <source>
        <dbReference type="Google" id="ProtNLM"/>
    </source>
</evidence>
<dbReference type="GO" id="GO:0000272">
    <property type="term" value="P:polysaccharide catabolic process"/>
    <property type="evidence" value="ECO:0007669"/>
    <property type="project" value="InterPro"/>
</dbReference>
<comment type="caution">
    <text evidence="1">The sequence shown here is derived from an EMBL/GenBank/DDBJ whole genome shotgun (WGS) entry which is preliminary data.</text>
</comment>
<dbReference type="InterPro" id="IPR018247">
    <property type="entry name" value="EF_Hand_1_Ca_BS"/>
</dbReference>
<reference evidence="1" key="1">
    <citation type="journal article" date="2014" name="Front. Microbiol.">
        <title>High frequency of phylogenetically diverse reductive dehalogenase-homologous genes in deep subseafloor sedimentary metagenomes.</title>
        <authorList>
            <person name="Kawai M."/>
            <person name="Futagami T."/>
            <person name="Toyoda A."/>
            <person name="Takaki Y."/>
            <person name="Nishi S."/>
            <person name="Hori S."/>
            <person name="Arai W."/>
            <person name="Tsubouchi T."/>
            <person name="Morono Y."/>
            <person name="Uchiyama I."/>
            <person name="Ito T."/>
            <person name="Fujiyama A."/>
            <person name="Inagaki F."/>
            <person name="Takami H."/>
        </authorList>
    </citation>
    <scope>NUCLEOTIDE SEQUENCE</scope>
    <source>
        <strain evidence="1">Expedition CK06-06</strain>
    </source>
</reference>
<feature type="non-terminal residue" evidence="1">
    <location>
        <position position="1"/>
    </location>
</feature>
<dbReference type="AlphaFoldDB" id="X0Y0D9"/>
<evidence type="ECO:0000313" key="1">
    <source>
        <dbReference type="EMBL" id="GAG30391.1"/>
    </source>
</evidence>
<dbReference type="Gene3D" id="1.10.1330.10">
    <property type="entry name" value="Dockerin domain"/>
    <property type="match status" value="1"/>
</dbReference>
<dbReference type="InterPro" id="IPR028994">
    <property type="entry name" value="Integrin_alpha_N"/>
</dbReference>
<sequence length="251" mass="26556">FLNIGTDKKPTFDGGTELLAGTPGTFIDVGTRATPTTVDWDNDGGKDLVVGALDGKIHIFINCGGGGTVPPHFYFSPPSGDIAWENNYDLVVPSLRSSPELIDLDGDGKIDLLTGNTEGQLLFYRNVGTDAEPSFSGYSLVESNDVPIDLPGSPRSRPSVCYWTGDGHFGPIDGYPDVLIGAGDGKVHLYRGMPKDGDIDGDGNVDFTDFALFAAYWSQTDCAQCGGADFTGDGQVDIDDLGCFAANWLLG</sequence>
<protein>
    <recommendedName>
        <fullName evidence="2">Dockerin domain-containing protein</fullName>
    </recommendedName>
</protein>
<dbReference type="SUPFAM" id="SSF69318">
    <property type="entry name" value="Integrin alpha N-terminal domain"/>
    <property type="match status" value="1"/>
</dbReference>
<proteinExistence type="predicted"/>
<dbReference type="InterPro" id="IPR002105">
    <property type="entry name" value="Dockerin_1_rpt"/>
</dbReference>
<dbReference type="EMBL" id="BARS01042582">
    <property type="protein sequence ID" value="GAG30391.1"/>
    <property type="molecule type" value="Genomic_DNA"/>
</dbReference>
<dbReference type="GO" id="GO:0004553">
    <property type="term" value="F:hydrolase activity, hydrolyzing O-glycosyl compounds"/>
    <property type="evidence" value="ECO:0007669"/>
    <property type="project" value="InterPro"/>
</dbReference>
<feature type="non-terminal residue" evidence="1">
    <location>
        <position position="251"/>
    </location>
</feature>